<feature type="compositionally biased region" description="Low complexity" evidence="1">
    <location>
        <begin position="390"/>
        <end position="400"/>
    </location>
</feature>
<dbReference type="EnsemblMetazoa" id="XM_022797245">
    <property type="protein sequence ID" value="XP_022652980"/>
    <property type="gene ID" value="LOC111246890"/>
</dbReference>
<feature type="compositionally biased region" description="Polar residues" evidence="1">
    <location>
        <begin position="777"/>
        <end position="791"/>
    </location>
</feature>
<keyword evidence="3" id="KW-1185">Reference proteome</keyword>
<feature type="compositionally biased region" description="Polar residues" evidence="1">
    <location>
        <begin position="484"/>
        <end position="497"/>
    </location>
</feature>
<feature type="region of interest" description="Disordered" evidence="1">
    <location>
        <begin position="390"/>
        <end position="422"/>
    </location>
</feature>
<feature type="compositionally biased region" description="Low complexity" evidence="1">
    <location>
        <begin position="256"/>
        <end position="280"/>
    </location>
</feature>
<feature type="region of interest" description="Disordered" evidence="1">
    <location>
        <begin position="761"/>
        <end position="808"/>
    </location>
</feature>
<dbReference type="AlphaFoldDB" id="A0A7M7M6F7"/>
<feature type="region of interest" description="Disordered" evidence="1">
    <location>
        <begin position="615"/>
        <end position="686"/>
    </location>
</feature>
<dbReference type="EnsemblMetazoa" id="XM_022797242">
    <property type="protein sequence ID" value="XP_022652977"/>
    <property type="gene ID" value="LOC111246890"/>
</dbReference>
<dbReference type="KEGG" id="vde:111246890"/>
<evidence type="ECO:0000256" key="1">
    <source>
        <dbReference type="SAM" id="MobiDB-lite"/>
    </source>
</evidence>
<feature type="compositionally biased region" description="Basic and acidic residues" evidence="1">
    <location>
        <begin position="11"/>
        <end position="21"/>
    </location>
</feature>
<sequence length="831" mass="88620">MKLMRWVEQHIRVGRKKDKDNQNSQRGSRGSKQKGPRSASVESGSILKLQECDLANTIREQTSSTVDSLLGPLYNPSGTGAETGRQLFNKTPESLCCKGSSVGGSSEILNAGEHYGDSLPYVDQGLESFHRRLHQSTDLDKKFELPPNHSKVLDSDSLAGSASVYAEIPDTPPPPAPPSIANRIPLQHIRHIGQKQQQQQQQQIITGADIHSTAASSSSTEVQAARERSRIKTNPWLLTSLGSPIRSPCCSSSASADSGAWTATSSDRSGASARSGQSSALGVSKDHAGGHVQITTHIGSPDTVAHDWYYAGSGSSTASLAKRSSASSASCSNSGTSGLVGGRSHIGATAFALYQNVLTEDQLLGLAGTSNGDCRPALFRYPSGTRLTSVGSRSVRASGRPESARTHRKSYFSPGYNLDPAELTSSEDEAYSDGYQTESGGSDVITVRRMLREDASLLSQFSQGESGFESQLTTPVSLDEESNSSHSTQAQGSQSVAKGQLRSAREKSQTHTPVRGRRGTSQQHQACGSPLRGLSGAGNILGPDRVDVCSLSLAKKMQRLRNEREALCAKIRDVRSEEHISRQEKLLLHRELLQFKQFLLMRTLENIGSELNLSRGPCQMGSPRPSRGEAGGLGGAAVRGVSPALTHSPPSQRRASTSNAPLQMSPQIARQQPAPRVPPHQSPRLMQSSLCSPLRRGTCPTNVAAAMPLNGHSHVPVSPMVGLGNPRSPRTPRMGRQRCLTTGQVHNQGHLIGPSTIATNLGHSGLPSPSKGACSQLLKSPQLRSSPQGSPHTPRMGPPLYAKPRGVPRTTTIDFKAFSTQPNARRLSEGA</sequence>
<dbReference type="RefSeq" id="XP_022652977.1">
    <property type="nucleotide sequence ID" value="XM_022797242.1"/>
</dbReference>
<protein>
    <submittedName>
        <fullName evidence="2">Uncharacterized protein</fullName>
    </submittedName>
</protein>
<feature type="region of interest" description="Disordered" evidence="1">
    <location>
        <begin position="11"/>
        <end position="45"/>
    </location>
</feature>
<evidence type="ECO:0000313" key="2">
    <source>
        <dbReference type="EnsemblMetazoa" id="XP_022652979"/>
    </source>
</evidence>
<dbReference type="InParanoid" id="A0A7M7M6F7"/>
<dbReference type="RefSeq" id="XP_022652981.1">
    <property type="nucleotide sequence ID" value="XM_022797246.1"/>
</dbReference>
<feature type="compositionally biased region" description="Polar residues" evidence="1">
    <location>
        <begin position="648"/>
        <end position="670"/>
    </location>
</feature>
<reference evidence="2" key="1">
    <citation type="submission" date="2021-01" db="UniProtKB">
        <authorList>
            <consortium name="EnsemblMetazoa"/>
        </authorList>
    </citation>
    <scope>IDENTIFICATION</scope>
</reference>
<dbReference type="RefSeq" id="XP_022652980.1">
    <property type="nucleotide sequence ID" value="XM_022797245.1"/>
</dbReference>
<name>A0A7M7M6F7_VARDE</name>
<dbReference type="EnsemblMetazoa" id="XM_022797246">
    <property type="protein sequence ID" value="XP_022652981"/>
    <property type="gene ID" value="LOC111246890"/>
</dbReference>
<accession>A0A7M7M6F7</accession>
<dbReference type="OrthoDB" id="6425970at2759"/>
<organism evidence="2 3">
    <name type="scientific">Varroa destructor</name>
    <name type="common">Honeybee mite</name>
    <dbReference type="NCBI Taxonomy" id="109461"/>
    <lineage>
        <taxon>Eukaryota</taxon>
        <taxon>Metazoa</taxon>
        <taxon>Ecdysozoa</taxon>
        <taxon>Arthropoda</taxon>
        <taxon>Chelicerata</taxon>
        <taxon>Arachnida</taxon>
        <taxon>Acari</taxon>
        <taxon>Parasitiformes</taxon>
        <taxon>Mesostigmata</taxon>
        <taxon>Gamasina</taxon>
        <taxon>Dermanyssoidea</taxon>
        <taxon>Varroidae</taxon>
        <taxon>Varroa</taxon>
    </lineage>
</organism>
<dbReference type="GeneID" id="111246890"/>
<feature type="region of interest" description="Disordered" evidence="1">
    <location>
        <begin position="462"/>
        <end position="538"/>
    </location>
</feature>
<dbReference type="RefSeq" id="XP_022652979.1">
    <property type="nucleotide sequence ID" value="XM_022797244.1"/>
</dbReference>
<feature type="compositionally biased region" description="Polar residues" evidence="1">
    <location>
        <begin position="462"/>
        <end position="476"/>
    </location>
</feature>
<evidence type="ECO:0000313" key="3">
    <source>
        <dbReference type="Proteomes" id="UP000594260"/>
    </source>
</evidence>
<feature type="region of interest" description="Disordered" evidence="1">
    <location>
        <begin position="256"/>
        <end position="285"/>
    </location>
</feature>
<dbReference type="Proteomes" id="UP000594260">
    <property type="component" value="Unplaced"/>
</dbReference>
<dbReference type="EnsemblMetazoa" id="XM_022797244">
    <property type="protein sequence ID" value="XP_022652979"/>
    <property type="gene ID" value="LOC111246890"/>
</dbReference>
<proteinExistence type="predicted"/>